<evidence type="ECO:0000256" key="1">
    <source>
        <dbReference type="ARBA" id="ARBA00009670"/>
    </source>
</evidence>
<evidence type="ECO:0000259" key="3">
    <source>
        <dbReference type="Pfam" id="PF03109"/>
    </source>
</evidence>
<dbReference type="EMBL" id="CAEZSR010000097">
    <property type="protein sequence ID" value="CAB4571257.1"/>
    <property type="molecule type" value="Genomic_DNA"/>
</dbReference>
<protein>
    <submittedName>
        <fullName evidence="4">Unannotated protein</fullName>
    </submittedName>
</protein>
<dbReference type="SUPFAM" id="SSF56112">
    <property type="entry name" value="Protein kinase-like (PK-like)"/>
    <property type="match status" value="1"/>
</dbReference>
<proteinExistence type="inferred from homology"/>
<dbReference type="InterPro" id="IPR004147">
    <property type="entry name" value="ABC1_dom"/>
</dbReference>
<dbReference type="InterPro" id="IPR050154">
    <property type="entry name" value="UbiB_kinase"/>
</dbReference>
<sequence>MTRRLQSRRHDPASRAVAARAGRTERLRRSARVWRLTARNGARFVAHRVRRRASPASRRAALDDAFAMRTADDVARELGNMKGALMKAGQLVSFVVESLPEPAQQALSQLYADAPPMSADLASGVVRDEFGRDPEHLFLDWSPEPVAAASIGQVHRAVTRDGRLVAVKVQYPGVGTAIEADLANADVLYRLVSSFTLKGLDTRALVDELRGRMRDELDYRIEAANVAELRAAFADHPFVSIPAVIPEHSGRTVLTTEWVEGLSWNEFLAVATPEARRRAGESIWRFAQHAILRLGLFNGDPHPGNYRFSPHGDVTFLDFGMVKRWGPGEWERLAPCMDAIIVERDPELLVAAMERSGFLRPDHGLDPRAVYDYVSSPYRPYLTDTFRFTREFMRDTVQRIIDVNGPHATVIEAIDMPPSFVMLDRVVWGVSALLGKLDLEGPWRAMLLEYRVDAPPATDLGRQELAWRVARGDASSR</sequence>
<feature type="region of interest" description="Disordered" evidence="2">
    <location>
        <begin position="1"/>
        <end position="22"/>
    </location>
</feature>
<gene>
    <name evidence="4" type="ORF">UFOPK1493_02410</name>
</gene>
<reference evidence="4" key="1">
    <citation type="submission" date="2020-05" db="EMBL/GenBank/DDBJ databases">
        <authorList>
            <person name="Chiriac C."/>
            <person name="Salcher M."/>
            <person name="Ghai R."/>
            <person name="Kavagutti S V."/>
        </authorList>
    </citation>
    <scope>NUCLEOTIDE SEQUENCE</scope>
</reference>
<organism evidence="4">
    <name type="scientific">freshwater metagenome</name>
    <dbReference type="NCBI Taxonomy" id="449393"/>
    <lineage>
        <taxon>unclassified sequences</taxon>
        <taxon>metagenomes</taxon>
        <taxon>ecological metagenomes</taxon>
    </lineage>
</organism>
<dbReference type="Pfam" id="PF03109">
    <property type="entry name" value="ABC1"/>
    <property type="match status" value="1"/>
</dbReference>
<comment type="similarity">
    <text evidence="1">Belongs to the protein kinase superfamily. ADCK protein kinase family.</text>
</comment>
<dbReference type="CDD" id="cd13970">
    <property type="entry name" value="ABC1_ADCK3"/>
    <property type="match status" value="1"/>
</dbReference>
<dbReference type="PANTHER" id="PTHR10566:SF113">
    <property type="entry name" value="PROTEIN ACTIVITY OF BC1 COMPLEX KINASE 7, CHLOROPLASTIC"/>
    <property type="match status" value="1"/>
</dbReference>
<name>A0A6J6E4Z0_9ZZZZ</name>
<dbReference type="PANTHER" id="PTHR10566">
    <property type="entry name" value="CHAPERONE-ACTIVITY OF BC1 COMPLEX CABC1 -RELATED"/>
    <property type="match status" value="1"/>
</dbReference>
<evidence type="ECO:0000256" key="2">
    <source>
        <dbReference type="SAM" id="MobiDB-lite"/>
    </source>
</evidence>
<dbReference type="AlphaFoldDB" id="A0A6J6E4Z0"/>
<accession>A0A6J6E4Z0</accession>
<feature type="domain" description="ABC1 atypical kinase-like" evidence="3">
    <location>
        <begin position="111"/>
        <end position="346"/>
    </location>
</feature>
<dbReference type="InterPro" id="IPR034646">
    <property type="entry name" value="ADCK3_dom"/>
</dbReference>
<dbReference type="InterPro" id="IPR011009">
    <property type="entry name" value="Kinase-like_dom_sf"/>
</dbReference>
<evidence type="ECO:0000313" key="4">
    <source>
        <dbReference type="EMBL" id="CAB4571257.1"/>
    </source>
</evidence>